<dbReference type="PANTHER" id="PTHR31517:SF48">
    <property type="entry name" value="PEROXIDASE 16-RELATED"/>
    <property type="match status" value="1"/>
</dbReference>
<keyword evidence="6 13" id="KW-0560">Oxidoreductase</keyword>
<evidence type="ECO:0000259" key="14">
    <source>
        <dbReference type="PROSITE" id="PS50873"/>
    </source>
</evidence>
<dbReference type="InterPro" id="IPR010255">
    <property type="entry name" value="Haem_peroxidase_sf"/>
</dbReference>
<sequence>MYISSFVTLLAAASYAQALQLSDITSSCPAVWSDISTALTAQYLADGQCTDAARAAIRAAFHDCFNGACDGSLILAGECTNSENNGLQTLCTNLGSLAQNKSVGVADLIQFAGAHAIKTCPSGPTVAVKVGRTDSSTPAPLGILPAGNASSSDLLASFQSKGFTTTDLVALIGAHSTAKQFTTDPSQAGASLDSTPGEWDTKFYSETQDGTAPFTLPADKNLADDSASSGEFSRFARSQPAWAAAFAPAMEKMSMVGVTDTDLIDCTSALPGGSSKRDIKRASVFDRLKW</sequence>
<comment type="cofactor">
    <cofactor evidence="10">
        <name>heme b</name>
        <dbReference type="ChEBI" id="CHEBI:60344"/>
    </cofactor>
    <text evidence="10">Binds 1 heme b (iron(II)-protoporphyrin IX) group per subunit.</text>
</comment>
<keyword evidence="10 13" id="KW-0106">Calcium</keyword>
<evidence type="ECO:0000313" key="16">
    <source>
        <dbReference type="Proteomes" id="UP000799324"/>
    </source>
</evidence>
<dbReference type="InterPro" id="IPR002016">
    <property type="entry name" value="Haem_peroxidase"/>
</dbReference>
<evidence type="ECO:0000256" key="1">
    <source>
        <dbReference type="ARBA" id="ARBA00000189"/>
    </source>
</evidence>
<comment type="catalytic activity">
    <reaction evidence="1">
        <text>2 a phenolic donor + H2O2 = 2 a phenolic radical donor + 2 H2O</text>
        <dbReference type="Rhea" id="RHEA:56136"/>
        <dbReference type="ChEBI" id="CHEBI:15377"/>
        <dbReference type="ChEBI" id="CHEBI:16240"/>
        <dbReference type="ChEBI" id="CHEBI:139520"/>
        <dbReference type="ChEBI" id="CHEBI:139521"/>
        <dbReference type="EC" id="1.11.1.7"/>
    </reaction>
</comment>
<dbReference type="PRINTS" id="PR00458">
    <property type="entry name" value="PEROXIDASE"/>
</dbReference>
<dbReference type="Gene3D" id="1.10.420.10">
    <property type="entry name" value="Peroxidase, domain 2"/>
    <property type="match status" value="1"/>
</dbReference>
<feature type="binding site" evidence="10">
    <location>
        <position position="70"/>
    </location>
    <ligand>
        <name>Ca(2+)</name>
        <dbReference type="ChEBI" id="CHEBI:29108"/>
        <label>1</label>
    </ligand>
</feature>
<dbReference type="EMBL" id="MU004420">
    <property type="protein sequence ID" value="KAF2651663.1"/>
    <property type="molecule type" value="Genomic_DNA"/>
</dbReference>
<dbReference type="InterPro" id="IPR000823">
    <property type="entry name" value="Peroxidase_pln"/>
</dbReference>
<feature type="binding site" evidence="10">
    <location>
        <position position="176"/>
    </location>
    <ligand>
        <name>Ca(2+)</name>
        <dbReference type="ChEBI" id="CHEBI:29108"/>
        <label>2</label>
    </ligand>
</feature>
<dbReference type="Gene3D" id="1.10.520.10">
    <property type="match status" value="1"/>
</dbReference>
<keyword evidence="8" id="KW-0325">Glycoprotein</keyword>
<proteinExistence type="inferred from homology"/>
<dbReference type="GO" id="GO:0006979">
    <property type="term" value="P:response to oxidative stress"/>
    <property type="evidence" value="ECO:0007669"/>
    <property type="project" value="InterPro"/>
</dbReference>
<feature type="signal peptide" evidence="13">
    <location>
        <begin position="1"/>
        <end position="18"/>
    </location>
</feature>
<feature type="binding site" description="axial binding residue" evidence="10">
    <location>
        <position position="175"/>
    </location>
    <ligand>
        <name>heme b</name>
        <dbReference type="ChEBI" id="CHEBI:60344"/>
    </ligand>
    <ligandPart>
        <name>Fe</name>
        <dbReference type="ChEBI" id="CHEBI:18248"/>
    </ligandPart>
</feature>
<comment type="similarity">
    <text evidence="2 13">Belongs to the peroxidase family. Ligninase subfamily.</text>
</comment>
<dbReference type="EC" id="1.11.1.-" evidence="13"/>
<keyword evidence="12" id="KW-1015">Disulfide bond</keyword>
<feature type="chain" id="PRO_5025709213" description="Peroxidase" evidence="13">
    <location>
        <begin position="19"/>
        <end position="290"/>
    </location>
</feature>
<dbReference type="InterPro" id="IPR019794">
    <property type="entry name" value="Peroxidases_AS"/>
</dbReference>
<keyword evidence="13" id="KW-0732">Signal</keyword>
<gene>
    <name evidence="15" type="ORF">K491DRAFT_706893</name>
</gene>
<dbReference type="PRINTS" id="PR00462">
    <property type="entry name" value="LIGNINASE"/>
</dbReference>
<name>A0A6A6SYJ6_9PLEO</name>
<evidence type="ECO:0000256" key="13">
    <source>
        <dbReference type="RuleBase" id="RU363051"/>
    </source>
</evidence>
<dbReference type="PANTHER" id="PTHR31517">
    <property type="match status" value="1"/>
</dbReference>
<dbReference type="AlphaFoldDB" id="A0A6A6SYJ6"/>
<keyword evidence="3 13" id="KW-0575">Peroxidase</keyword>
<evidence type="ECO:0000256" key="4">
    <source>
        <dbReference type="ARBA" id="ARBA00022617"/>
    </source>
</evidence>
<dbReference type="SUPFAM" id="SSF48113">
    <property type="entry name" value="Heme-dependent peroxidases"/>
    <property type="match status" value="1"/>
</dbReference>
<comment type="cofactor">
    <cofactor evidence="10 13">
        <name>Ca(2+)</name>
        <dbReference type="ChEBI" id="CHEBI:29108"/>
    </cofactor>
    <text evidence="10 13">Binds 2 calcium ions per subunit.</text>
</comment>
<evidence type="ECO:0000256" key="5">
    <source>
        <dbReference type="ARBA" id="ARBA00022723"/>
    </source>
</evidence>
<dbReference type="GO" id="GO:0046872">
    <property type="term" value="F:metal ion binding"/>
    <property type="evidence" value="ECO:0007669"/>
    <property type="project" value="UniProtKB-UniRule"/>
</dbReference>
<organism evidence="15 16">
    <name type="scientific">Lophiostoma macrostomum CBS 122681</name>
    <dbReference type="NCBI Taxonomy" id="1314788"/>
    <lineage>
        <taxon>Eukaryota</taxon>
        <taxon>Fungi</taxon>
        <taxon>Dikarya</taxon>
        <taxon>Ascomycota</taxon>
        <taxon>Pezizomycotina</taxon>
        <taxon>Dothideomycetes</taxon>
        <taxon>Pleosporomycetidae</taxon>
        <taxon>Pleosporales</taxon>
        <taxon>Lophiostomataceae</taxon>
        <taxon>Lophiostoma</taxon>
    </lineage>
</organism>
<evidence type="ECO:0000256" key="6">
    <source>
        <dbReference type="ARBA" id="ARBA00023002"/>
    </source>
</evidence>
<evidence type="ECO:0000256" key="2">
    <source>
        <dbReference type="ARBA" id="ARBA00006089"/>
    </source>
</evidence>
<keyword evidence="7 10" id="KW-0408">Iron</keyword>
<keyword evidence="5 10" id="KW-0479">Metal-binding</keyword>
<dbReference type="Proteomes" id="UP000799324">
    <property type="component" value="Unassembled WGS sequence"/>
</dbReference>
<feature type="domain" description="Plant heme peroxidase family profile" evidence="14">
    <location>
        <begin position="18"/>
        <end position="281"/>
    </location>
</feature>
<evidence type="ECO:0000256" key="11">
    <source>
        <dbReference type="PIRSR" id="PIRSR601621-3"/>
    </source>
</evidence>
<evidence type="ECO:0000256" key="9">
    <source>
        <dbReference type="PIRSR" id="PIRSR601621-1"/>
    </source>
</evidence>
<feature type="binding site" evidence="10">
    <location>
        <position position="72"/>
    </location>
    <ligand>
        <name>Ca(2+)</name>
        <dbReference type="ChEBI" id="CHEBI:29108"/>
        <label>1</label>
    </ligand>
</feature>
<dbReference type="Pfam" id="PF00141">
    <property type="entry name" value="peroxidase"/>
    <property type="match status" value="1"/>
</dbReference>
<protein>
    <recommendedName>
        <fullName evidence="13">Peroxidase</fullName>
        <ecNumber evidence="13">1.11.1.-</ecNumber>
    </recommendedName>
</protein>
<feature type="disulfide bond" evidence="12">
    <location>
        <begin position="49"/>
        <end position="120"/>
    </location>
</feature>
<dbReference type="OrthoDB" id="2113341at2759"/>
<keyword evidence="4 10" id="KW-0349">Heme</keyword>
<evidence type="ECO:0000256" key="3">
    <source>
        <dbReference type="ARBA" id="ARBA00022559"/>
    </source>
</evidence>
<accession>A0A6A6SYJ6</accession>
<evidence type="ECO:0000313" key="15">
    <source>
        <dbReference type="EMBL" id="KAF2651663.1"/>
    </source>
</evidence>
<feature type="binding site" evidence="10">
    <location>
        <position position="200"/>
    </location>
    <ligand>
        <name>Ca(2+)</name>
        <dbReference type="ChEBI" id="CHEBI:29108"/>
        <label>2</label>
    </ligand>
</feature>
<reference evidence="15" key="1">
    <citation type="journal article" date="2020" name="Stud. Mycol.">
        <title>101 Dothideomycetes genomes: a test case for predicting lifestyles and emergence of pathogens.</title>
        <authorList>
            <person name="Haridas S."/>
            <person name="Albert R."/>
            <person name="Binder M."/>
            <person name="Bloem J."/>
            <person name="Labutti K."/>
            <person name="Salamov A."/>
            <person name="Andreopoulos B."/>
            <person name="Baker S."/>
            <person name="Barry K."/>
            <person name="Bills G."/>
            <person name="Bluhm B."/>
            <person name="Cannon C."/>
            <person name="Castanera R."/>
            <person name="Culley D."/>
            <person name="Daum C."/>
            <person name="Ezra D."/>
            <person name="Gonzalez J."/>
            <person name="Henrissat B."/>
            <person name="Kuo A."/>
            <person name="Liang C."/>
            <person name="Lipzen A."/>
            <person name="Lutzoni F."/>
            <person name="Magnuson J."/>
            <person name="Mondo S."/>
            <person name="Nolan M."/>
            <person name="Ohm R."/>
            <person name="Pangilinan J."/>
            <person name="Park H.-J."/>
            <person name="Ramirez L."/>
            <person name="Alfaro M."/>
            <person name="Sun H."/>
            <person name="Tritt A."/>
            <person name="Yoshinaga Y."/>
            <person name="Zwiers L.-H."/>
            <person name="Turgeon B."/>
            <person name="Goodwin S."/>
            <person name="Spatafora J."/>
            <person name="Crous P."/>
            <person name="Grigoriev I."/>
        </authorList>
    </citation>
    <scope>NUCLEOTIDE SEQUENCE</scope>
    <source>
        <strain evidence="15">CBS 122681</strain>
    </source>
</reference>
<dbReference type="InterPro" id="IPR001621">
    <property type="entry name" value="Ligninase"/>
</dbReference>
<feature type="binding site" evidence="10">
    <location>
        <position position="193"/>
    </location>
    <ligand>
        <name>Ca(2+)</name>
        <dbReference type="ChEBI" id="CHEBI:29108"/>
        <label>2</label>
    </ligand>
</feature>
<evidence type="ECO:0000256" key="10">
    <source>
        <dbReference type="PIRSR" id="PIRSR601621-2"/>
    </source>
</evidence>
<evidence type="ECO:0000256" key="7">
    <source>
        <dbReference type="ARBA" id="ARBA00023004"/>
    </source>
</evidence>
<dbReference type="GO" id="GO:0140825">
    <property type="term" value="F:lactoperoxidase activity"/>
    <property type="evidence" value="ECO:0007669"/>
    <property type="project" value="UniProtKB-EC"/>
</dbReference>
<dbReference type="GO" id="GO:0020037">
    <property type="term" value="F:heme binding"/>
    <property type="evidence" value="ECO:0007669"/>
    <property type="project" value="UniProtKB-UniRule"/>
</dbReference>
<dbReference type="PROSITE" id="PS00436">
    <property type="entry name" value="PEROXIDASE_2"/>
    <property type="match status" value="1"/>
</dbReference>
<evidence type="ECO:0000256" key="8">
    <source>
        <dbReference type="ARBA" id="ARBA00023180"/>
    </source>
</evidence>
<feature type="site" description="Transition state stabilizer" evidence="11">
    <location>
        <position position="58"/>
    </location>
</feature>
<feature type="active site" description="Proton acceptor" evidence="9">
    <location>
        <position position="62"/>
    </location>
</feature>
<keyword evidence="16" id="KW-1185">Reference proteome</keyword>
<feature type="binding site" evidence="10">
    <location>
        <position position="63"/>
    </location>
    <ligand>
        <name>Ca(2+)</name>
        <dbReference type="ChEBI" id="CHEBI:29108"/>
        <label>1</label>
    </ligand>
</feature>
<feature type="binding site" evidence="10">
    <location>
        <position position="195"/>
    </location>
    <ligand>
        <name>Ca(2+)</name>
        <dbReference type="ChEBI" id="CHEBI:29108"/>
        <label>2</label>
    </ligand>
</feature>
<dbReference type="PROSITE" id="PS50873">
    <property type="entry name" value="PEROXIDASE_4"/>
    <property type="match status" value="1"/>
</dbReference>
<evidence type="ECO:0000256" key="12">
    <source>
        <dbReference type="PIRSR" id="PIRSR601621-4"/>
    </source>
</evidence>